<evidence type="ECO:0000313" key="5">
    <source>
        <dbReference type="Proteomes" id="UP000460132"/>
    </source>
</evidence>
<comment type="caution">
    <text evidence="2">The sequence shown here is derived from an EMBL/GenBank/DDBJ whole genome shotgun (WGS) entry which is preliminary data.</text>
</comment>
<dbReference type="PATRIC" id="fig|47770.28.peg.1990"/>
<dbReference type="EMBL" id="WWFF01000002">
    <property type="protein sequence ID" value="MYN52981.1"/>
    <property type="molecule type" value="Genomic_DNA"/>
</dbReference>
<proteinExistence type="predicted"/>
<evidence type="ECO:0000313" key="3">
    <source>
        <dbReference type="EMBL" id="MYN52981.1"/>
    </source>
</evidence>
<evidence type="ECO:0000313" key="4">
    <source>
        <dbReference type="Proteomes" id="UP000067598"/>
    </source>
</evidence>
<reference evidence="3 5" key="2">
    <citation type="submission" date="2020-01" db="EMBL/GenBank/DDBJ databases">
        <title>Vaginal microbiome of pregnant Indian women: Insights into the genome of dominants Lactobacillus species.</title>
        <authorList>
            <person name="Das B."/>
            <person name="Mehta O."/>
            <person name="Ghosh T.S."/>
            <person name="Kothidar A."/>
            <person name="Gowtham M.R."/>
            <person name="Mitra R."/>
            <person name="Kshetrapal P."/>
            <person name="Wadhwa N."/>
            <person name="Thiruvengadam R."/>
            <person name="Nair G.B."/>
            <person name="Bhatnagar S."/>
            <person name="Pore S."/>
        </authorList>
    </citation>
    <scope>NUCLEOTIDE SEQUENCE [LARGE SCALE GENOMIC DNA]</scope>
    <source>
        <strain evidence="3 5">Indica2</strain>
    </source>
</reference>
<evidence type="ECO:0000313" key="2">
    <source>
        <dbReference type="EMBL" id="KWU04661.1"/>
    </source>
</evidence>
<dbReference type="Proteomes" id="UP000460132">
    <property type="component" value="Unassembled WGS sequence"/>
</dbReference>
<dbReference type="Proteomes" id="UP000067598">
    <property type="component" value="Unassembled WGS sequence"/>
</dbReference>
<sequence length="98" mass="11051">MVLSKQDKSILRKLHNSQGLTQKAWEEKIMVEFVQDLISGTKSAYKDAVLEVAGKKELSEQLEKLQIAEPDKALSEKNTSSKNDDKSSNDFHKTDKSI</sequence>
<protein>
    <submittedName>
        <fullName evidence="2">Uncharacterized protein</fullName>
    </submittedName>
</protein>
<name>A0A109DFT1_9LACO</name>
<evidence type="ECO:0000256" key="1">
    <source>
        <dbReference type="SAM" id="MobiDB-lite"/>
    </source>
</evidence>
<dbReference type="AlphaFoldDB" id="A0A109DFT1"/>
<dbReference type="RefSeq" id="WP_060461765.1">
    <property type="nucleotide sequence ID" value="NZ_AP025162.1"/>
</dbReference>
<gene>
    <name evidence="2" type="ORF">AEL95_02115</name>
    <name evidence="3" type="ORF">GTK63_01330</name>
</gene>
<feature type="compositionally biased region" description="Basic and acidic residues" evidence="1">
    <location>
        <begin position="82"/>
        <end position="98"/>
    </location>
</feature>
<feature type="region of interest" description="Disordered" evidence="1">
    <location>
        <begin position="67"/>
        <end position="98"/>
    </location>
</feature>
<organism evidence="2 4">
    <name type="scientific">Lactobacillus crispatus</name>
    <dbReference type="NCBI Taxonomy" id="47770"/>
    <lineage>
        <taxon>Bacteria</taxon>
        <taxon>Bacillati</taxon>
        <taxon>Bacillota</taxon>
        <taxon>Bacilli</taxon>
        <taxon>Lactobacillales</taxon>
        <taxon>Lactobacillaceae</taxon>
        <taxon>Lactobacillus</taxon>
    </lineage>
</organism>
<dbReference type="EMBL" id="LJGP01000007">
    <property type="protein sequence ID" value="KWU04661.1"/>
    <property type="molecule type" value="Genomic_DNA"/>
</dbReference>
<accession>A0A109DFT1</accession>
<reference evidence="2 4" key="1">
    <citation type="journal article" date="2016" name="Microbiology (Mosc.)">
        <title>Comparison of Lactobacillus crispatus isolates from Lactobacillus-dominated vaginal microbiomes with isolates from microbiomes containing bacterial vaginosis-associated bacteria.</title>
        <authorList>
            <person name="Abdelmaksoud A.A."/>
            <person name="Koparde V.N."/>
            <person name="Sheth N.U."/>
            <person name="Serrano M.G."/>
            <person name="Glascock A.L."/>
            <person name="Fettweis J.M."/>
            <person name="Strauss Iii J.F."/>
            <person name="Buck G.A."/>
            <person name="Jefferson K.K."/>
        </authorList>
    </citation>
    <scope>NUCLEOTIDE SEQUENCE [LARGE SCALE GENOMIC DNA]</scope>
    <source>
        <strain evidence="2 4">VMC3</strain>
    </source>
</reference>